<dbReference type="VEuPathDB" id="FungiDB:BO70DRAFT_81767"/>
<keyword evidence="3" id="KW-1185">Reference proteome</keyword>
<dbReference type="OrthoDB" id="6509908at2759"/>
<name>A0A317WX18_9EURO</name>
<keyword evidence="1" id="KW-0472">Membrane</keyword>
<dbReference type="SUPFAM" id="SSF103473">
    <property type="entry name" value="MFS general substrate transporter"/>
    <property type="match status" value="1"/>
</dbReference>
<evidence type="ECO:0000313" key="3">
    <source>
        <dbReference type="Proteomes" id="UP000247233"/>
    </source>
</evidence>
<dbReference type="RefSeq" id="XP_025403372.1">
    <property type="nucleotide sequence ID" value="XM_025548744.1"/>
</dbReference>
<protein>
    <recommendedName>
        <fullName evidence="4">Major facilitator superfamily (MFS) profile domain-containing protein</fullName>
    </recommendedName>
</protein>
<sequence length="98" mass="10787">MGSSACCLNVIDTHDECLAQETSLGPEERGSNKKAYYERFPLRDKSPLAIAWIGSLQAFFIFSGGLFGGPLFDRFGAKVYSGGWLMALLCPPVLYERC</sequence>
<gene>
    <name evidence="2" type="ORF">BO70DRAFT_81767</name>
</gene>
<evidence type="ECO:0000313" key="2">
    <source>
        <dbReference type="EMBL" id="PWY90929.1"/>
    </source>
</evidence>
<proteinExistence type="predicted"/>
<dbReference type="InterPro" id="IPR036259">
    <property type="entry name" value="MFS_trans_sf"/>
</dbReference>
<dbReference type="GeneID" id="37070981"/>
<accession>A0A317WX18</accession>
<keyword evidence="1" id="KW-0812">Transmembrane</keyword>
<organism evidence="2 3">
    <name type="scientific">Aspergillus heteromorphus CBS 117.55</name>
    <dbReference type="NCBI Taxonomy" id="1448321"/>
    <lineage>
        <taxon>Eukaryota</taxon>
        <taxon>Fungi</taxon>
        <taxon>Dikarya</taxon>
        <taxon>Ascomycota</taxon>
        <taxon>Pezizomycotina</taxon>
        <taxon>Eurotiomycetes</taxon>
        <taxon>Eurotiomycetidae</taxon>
        <taxon>Eurotiales</taxon>
        <taxon>Aspergillaceae</taxon>
        <taxon>Aspergillus</taxon>
        <taxon>Aspergillus subgen. Circumdati</taxon>
    </lineage>
</organism>
<keyword evidence="1" id="KW-1133">Transmembrane helix</keyword>
<dbReference type="EMBL" id="MSFL01000002">
    <property type="protein sequence ID" value="PWY90929.1"/>
    <property type="molecule type" value="Genomic_DNA"/>
</dbReference>
<dbReference type="Proteomes" id="UP000247233">
    <property type="component" value="Unassembled WGS sequence"/>
</dbReference>
<dbReference type="AlphaFoldDB" id="A0A317WX18"/>
<reference evidence="2 3" key="1">
    <citation type="submission" date="2016-12" db="EMBL/GenBank/DDBJ databases">
        <title>The genomes of Aspergillus section Nigri reveals drivers in fungal speciation.</title>
        <authorList>
            <consortium name="DOE Joint Genome Institute"/>
            <person name="Vesth T.C."/>
            <person name="Nybo J."/>
            <person name="Theobald S."/>
            <person name="Brandl J."/>
            <person name="Frisvad J.C."/>
            <person name="Nielsen K.F."/>
            <person name="Lyhne E.K."/>
            <person name="Kogle M.E."/>
            <person name="Kuo A."/>
            <person name="Riley R."/>
            <person name="Clum A."/>
            <person name="Nolan M."/>
            <person name="Lipzen A."/>
            <person name="Salamov A."/>
            <person name="Henrissat B."/>
            <person name="Wiebenga A."/>
            <person name="De Vries R.P."/>
            <person name="Grigoriev I.V."/>
            <person name="Mortensen U.H."/>
            <person name="Andersen M.R."/>
            <person name="Baker S.E."/>
        </authorList>
    </citation>
    <scope>NUCLEOTIDE SEQUENCE [LARGE SCALE GENOMIC DNA]</scope>
    <source>
        <strain evidence="2 3">CBS 117.55</strain>
    </source>
</reference>
<evidence type="ECO:0008006" key="4">
    <source>
        <dbReference type="Google" id="ProtNLM"/>
    </source>
</evidence>
<evidence type="ECO:0000256" key="1">
    <source>
        <dbReference type="SAM" id="Phobius"/>
    </source>
</evidence>
<comment type="caution">
    <text evidence="2">The sequence shown here is derived from an EMBL/GenBank/DDBJ whole genome shotgun (WGS) entry which is preliminary data.</text>
</comment>
<feature type="transmembrane region" description="Helical" evidence="1">
    <location>
        <begin position="48"/>
        <end position="67"/>
    </location>
</feature>